<sequence length="243" mass="28517">MSQLDNIQFKLSKGTTSWLEYEFSCDRGNLFNEKYLSFPIGNILNSITDCMVLTEINHPTIKKLKVGRPLQIDFVLHEKGSKSKWKYVVESKWTGTTEPKLEDIFWDLIRLQNIFEFQKDVKCYFVFSGFLKKLKTSKISPLFTESKDPPSKSRGSLITRSRSFYKIELNHLDKTTKKNLNEKKNKYGQFKMFSEIVIRTPHIFPIFDIDKKEEIKGIINMSLFTCAFEVMKPNVNKRVPFIL</sequence>
<proteinExistence type="predicted"/>
<accession>A0ABW4XYP3</accession>
<keyword evidence="2" id="KW-1185">Reference proteome</keyword>
<evidence type="ECO:0000313" key="2">
    <source>
        <dbReference type="Proteomes" id="UP001597342"/>
    </source>
</evidence>
<gene>
    <name evidence="1" type="ORF">ACFSJE_10160</name>
</gene>
<organism evidence="1 2">
    <name type="scientific">Flagellimonas iocasae</name>
    <dbReference type="NCBI Taxonomy" id="2055905"/>
    <lineage>
        <taxon>Bacteria</taxon>
        <taxon>Pseudomonadati</taxon>
        <taxon>Bacteroidota</taxon>
        <taxon>Flavobacteriia</taxon>
        <taxon>Flavobacteriales</taxon>
        <taxon>Flavobacteriaceae</taxon>
        <taxon>Flagellimonas</taxon>
    </lineage>
</organism>
<comment type="caution">
    <text evidence="1">The sequence shown here is derived from an EMBL/GenBank/DDBJ whole genome shotgun (WGS) entry which is preliminary data.</text>
</comment>
<name>A0ABW4XYP3_9FLAO</name>
<dbReference type="Proteomes" id="UP001597342">
    <property type="component" value="Unassembled WGS sequence"/>
</dbReference>
<dbReference type="RefSeq" id="WP_379830862.1">
    <property type="nucleotide sequence ID" value="NZ_JBHUHU010000003.1"/>
</dbReference>
<protein>
    <submittedName>
        <fullName evidence="1">Uncharacterized protein</fullName>
    </submittedName>
</protein>
<dbReference type="EMBL" id="JBHUHU010000003">
    <property type="protein sequence ID" value="MFD2100139.1"/>
    <property type="molecule type" value="Genomic_DNA"/>
</dbReference>
<evidence type="ECO:0000313" key="1">
    <source>
        <dbReference type="EMBL" id="MFD2100139.1"/>
    </source>
</evidence>
<reference evidence="2" key="1">
    <citation type="journal article" date="2019" name="Int. J. Syst. Evol. Microbiol.">
        <title>The Global Catalogue of Microorganisms (GCM) 10K type strain sequencing project: providing services to taxonomists for standard genome sequencing and annotation.</title>
        <authorList>
            <consortium name="The Broad Institute Genomics Platform"/>
            <consortium name="The Broad Institute Genome Sequencing Center for Infectious Disease"/>
            <person name="Wu L."/>
            <person name="Ma J."/>
        </authorList>
    </citation>
    <scope>NUCLEOTIDE SEQUENCE [LARGE SCALE GENOMIC DNA]</scope>
    <source>
        <strain evidence="2">JCM 3389</strain>
    </source>
</reference>